<dbReference type="Proteomes" id="UP000287166">
    <property type="component" value="Unassembled WGS sequence"/>
</dbReference>
<dbReference type="GeneID" id="38774335"/>
<gene>
    <name evidence="5" type="ORF">SCP_0102910</name>
</gene>
<dbReference type="GO" id="GO:0003723">
    <property type="term" value="F:RNA binding"/>
    <property type="evidence" value="ECO:0007669"/>
    <property type="project" value="InterPro"/>
</dbReference>
<dbReference type="GO" id="GO:0006401">
    <property type="term" value="P:RNA catabolic process"/>
    <property type="evidence" value="ECO:0007669"/>
    <property type="project" value="TreeGrafter"/>
</dbReference>
<dbReference type="OrthoDB" id="435754at2759"/>
<dbReference type="CDD" id="cd01061">
    <property type="entry name" value="RNase_T2_euk"/>
    <property type="match status" value="1"/>
</dbReference>
<reference evidence="5 6" key="1">
    <citation type="journal article" date="2018" name="Sci. Rep.">
        <title>Genome sequence of the cauliflower mushroom Sparassis crispa (Hanabiratake) and its association with beneficial usage.</title>
        <authorList>
            <person name="Kiyama R."/>
            <person name="Furutani Y."/>
            <person name="Kawaguchi K."/>
            <person name="Nakanishi T."/>
        </authorList>
    </citation>
    <scope>NUCLEOTIDE SEQUENCE [LARGE SCALE GENOMIC DNA]</scope>
</reference>
<dbReference type="Pfam" id="PF00445">
    <property type="entry name" value="Ribonuclease_T2"/>
    <property type="match status" value="2"/>
</dbReference>
<keyword evidence="4" id="KW-0732">Signal</keyword>
<dbReference type="PANTHER" id="PTHR11240:SF22">
    <property type="entry name" value="RIBONUCLEASE T2"/>
    <property type="match status" value="1"/>
</dbReference>
<dbReference type="InterPro" id="IPR036430">
    <property type="entry name" value="RNase_T2-like_sf"/>
</dbReference>
<evidence type="ECO:0000313" key="6">
    <source>
        <dbReference type="Proteomes" id="UP000287166"/>
    </source>
</evidence>
<dbReference type="SUPFAM" id="SSF55895">
    <property type="entry name" value="Ribonuclease Rh-like"/>
    <property type="match status" value="1"/>
</dbReference>
<comment type="caution">
    <text evidence="5">The sequence shown here is derived from an EMBL/GenBank/DDBJ whole genome shotgun (WGS) entry which is preliminary data.</text>
</comment>
<accession>A0A401G5H7</accession>
<evidence type="ECO:0000256" key="4">
    <source>
        <dbReference type="SAM" id="SignalP"/>
    </source>
</evidence>
<dbReference type="GO" id="GO:0005576">
    <property type="term" value="C:extracellular region"/>
    <property type="evidence" value="ECO:0007669"/>
    <property type="project" value="TreeGrafter"/>
</dbReference>
<keyword evidence="6" id="KW-1185">Reference proteome</keyword>
<dbReference type="RefSeq" id="XP_027608331.1">
    <property type="nucleotide sequence ID" value="XM_027752530.1"/>
</dbReference>
<evidence type="ECO:0000313" key="5">
    <source>
        <dbReference type="EMBL" id="GBE77418.1"/>
    </source>
</evidence>
<proteinExistence type="inferred from homology"/>
<dbReference type="EMBL" id="BFAD01000001">
    <property type="protein sequence ID" value="GBE77418.1"/>
    <property type="molecule type" value="Genomic_DNA"/>
</dbReference>
<evidence type="ECO:0000256" key="1">
    <source>
        <dbReference type="ARBA" id="ARBA00007469"/>
    </source>
</evidence>
<evidence type="ECO:0000256" key="2">
    <source>
        <dbReference type="ARBA" id="ARBA00023157"/>
    </source>
</evidence>
<feature type="chain" id="PRO_5019223899" evidence="4">
    <location>
        <begin position="24"/>
        <end position="242"/>
    </location>
</feature>
<keyword evidence="2" id="KW-1015">Disulfide bond</keyword>
<dbReference type="InterPro" id="IPR018188">
    <property type="entry name" value="RNase_T2_His_AS_1"/>
</dbReference>
<dbReference type="GO" id="GO:0033897">
    <property type="term" value="F:ribonuclease T2 activity"/>
    <property type="evidence" value="ECO:0007669"/>
    <property type="project" value="InterPro"/>
</dbReference>
<dbReference type="PANTHER" id="PTHR11240">
    <property type="entry name" value="RIBONUCLEASE T2"/>
    <property type="match status" value="1"/>
</dbReference>
<sequence>MFQYVYVPLAVVALACTAFAAQAEAPLSLATTSLSSGCGTNLTPSCQNSSVETNSCCFEAPGGWISQVQFWDTNPSTGPSTNWTIHGLWPNNCDGSYSEDCDPSRDYSDITSLLQDQGASSTLDFMQTYWISDDESNEAFWEAVAFFETAVNLFQSLPTYEWLEQAGITPGDSEYALSDLVSALQSAFGATPIFSCNDHNTIYQISYYFNLQGSMIDGQFDPVDAPSSSSCDSQVMYPAKTN</sequence>
<dbReference type="InParanoid" id="A0A401G5H7"/>
<dbReference type="InterPro" id="IPR033697">
    <property type="entry name" value="Ribonuclease_T2_eukaryotic"/>
</dbReference>
<name>A0A401G5H7_9APHY</name>
<dbReference type="PROSITE" id="PS00530">
    <property type="entry name" value="RNASE_T2_1"/>
    <property type="match status" value="1"/>
</dbReference>
<feature type="signal peptide" evidence="4">
    <location>
        <begin position="1"/>
        <end position="23"/>
    </location>
</feature>
<protein>
    <submittedName>
        <fullName evidence="5">Ribonuclease Le2</fullName>
    </submittedName>
</protein>
<evidence type="ECO:0000256" key="3">
    <source>
        <dbReference type="RuleBase" id="RU004328"/>
    </source>
</evidence>
<comment type="similarity">
    <text evidence="1 3">Belongs to the RNase T2 family.</text>
</comment>
<dbReference type="Gene3D" id="3.90.730.10">
    <property type="entry name" value="Ribonuclease T2-like"/>
    <property type="match status" value="2"/>
</dbReference>
<dbReference type="AlphaFoldDB" id="A0A401G5H7"/>
<dbReference type="InterPro" id="IPR001568">
    <property type="entry name" value="RNase_T2-like"/>
</dbReference>
<organism evidence="5 6">
    <name type="scientific">Sparassis crispa</name>
    <dbReference type="NCBI Taxonomy" id="139825"/>
    <lineage>
        <taxon>Eukaryota</taxon>
        <taxon>Fungi</taxon>
        <taxon>Dikarya</taxon>
        <taxon>Basidiomycota</taxon>
        <taxon>Agaricomycotina</taxon>
        <taxon>Agaricomycetes</taxon>
        <taxon>Polyporales</taxon>
        <taxon>Sparassidaceae</taxon>
        <taxon>Sparassis</taxon>
    </lineage>
</organism>